<dbReference type="Proteomes" id="UP000272400">
    <property type="component" value="Unassembled WGS sequence"/>
</dbReference>
<dbReference type="OrthoDB" id="3431972at2"/>
<keyword evidence="2" id="KW-1185">Reference proteome</keyword>
<reference evidence="1 2" key="1">
    <citation type="submission" date="2018-11" db="EMBL/GenBank/DDBJ databases">
        <title>Sequencing the genomes of 1000 actinobacteria strains.</title>
        <authorList>
            <person name="Klenk H.-P."/>
        </authorList>
    </citation>
    <scope>NUCLEOTIDE SEQUENCE [LARGE SCALE GENOMIC DNA]</scope>
    <source>
        <strain evidence="1 2">DSM 44254</strain>
    </source>
</reference>
<accession>A0A3N1DAD9</accession>
<evidence type="ECO:0000313" key="2">
    <source>
        <dbReference type="Proteomes" id="UP000272400"/>
    </source>
</evidence>
<protein>
    <submittedName>
        <fullName evidence="1">Uncharacterized protein</fullName>
    </submittedName>
</protein>
<evidence type="ECO:0000313" key="1">
    <source>
        <dbReference type="EMBL" id="ROO90502.1"/>
    </source>
</evidence>
<gene>
    <name evidence="1" type="ORF">EDD29_8231</name>
</gene>
<sequence>MQRFEVESLALLPGQRVQAKVLSHEPWGLMTSIEGYEHLGSSIDLFQQGAPPPSHEQWPELYPVGSAIDAVVMRISREHAPAWVRLSIRPEELQAFRVMCDFCLKSTILSPGGDGLVLDIRSNDGAGATTVIAHRECLVERVSPGSVGQQARIRKVGRP</sequence>
<proteinExistence type="predicted"/>
<dbReference type="AlphaFoldDB" id="A0A3N1DAD9"/>
<name>A0A3N1DAD9_9ACTN</name>
<comment type="caution">
    <text evidence="1">The sequence shown here is derived from an EMBL/GenBank/DDBJ whole genome shotgun (WGS) entry which is preliminary data.</text>
</comment>
<dbReference type="EMBL" id="RJKE01000001">
    <property type="protein sequence ID" value="ROO90502.1"/>
    <property type="molecule type" value="Genomic_DNA"/>
</dbReference>
<organism evidence="1 2">
    <name type="scientific">Actinocorallia herbida</name>
    <dbReference type="NCBI Taxonomy" id="58109"/>
    <lineage>
        <taxon>Bacteria</taxon>
        <taxon>Bacillati</taxon>
        <taxon>Actinomycetota</taxon>
        <taxon>Actinomycetes</taxon>
        <taxon>Streptosporangiales</taxon>
        <taxon>Thermomonosporaceae</taxon>
        <taxon>Actinocorallia</taxon>
    </lineage>
</organism>